<reference evidence="9 10" key="1">
    <citation type="journal article" date="2014" name="Nat. Commun.">
        <title>Klebsormidium flaccidum genome reveals primary factors for plant terrestrial adaptation.</title>
        <authorList>
            <person name="Hori K."/>
            <person name="Maruyama F."/>
            <person name="Fujisawa T."/>
            <person name="Togashi T."/>
            <person name="Yamamoto N."/>
            <person name="Seo M."/>
            <person name="Sato S."/>
            <person name="Yamada T."/>
            <person name="Mori H."/>
            <person name="Tajima N."/>
            <person name="Moriyama T."/>
            <person name="Ikeuchi M."/>
            <person name="Watanabe M."/>
            <person name="Wada H."/>
            <person name="Kobayashi K."/>
            <person name="Saito M."/>
            <person name="Masuda T."/>
            <person name="Sasaki-Sekimoto Y."/>
            <person name="Mashiguchi K."/>
            <person name="Awai K."/>
            <person name="Shimojima M."/>
            <person name="Masuda S."/>
            <person name="Iwai M."/>
            <person name="Nobusawa T."/>
            <person name="Narise T."/>
            <person name="Kondo S."/>
            <person name="Saito H."/>
            <person name="Sato R."/>
            <person name="Murakawa M."/>
            <person name="Ihara Y."/>
            <person name="Oshima-Yamada Y."/>
            <person name="Ohtaka K."/>
            <person name="Satoh M."/>
            <person name="Sonobe K."/>
            <person name="Ishii M."/>
            <person name="Ohtani R."/>
            <person name="Kanamori-Sato M."/>
            <person name="Honoki R."/>
            <person name="Miyazaki D."/>
            <person name="Mochizuki H."/>
            <person name="Umetsu J."/>
            <person name="Higashi K."/>
            <person name="Shibata D."/>
            <person name="Kamiya Y."/>
            <person name="Sato N."/>
            <person name="Nakamura Y."/>
            <person name="Tabata S."/>
            <person name="Ida S."/>
            <person name="Kurokawa K."/>
            <person name="Ohta H."/>
        </authorList>
    </citation>
    <scope>NUCLEOTIDE SEQUENCE [LARGE SCALE GENOMIC DNA]</scope>
    <source>
        <strain evidence="9 10">NIES-2285</strain>
    </source>
</reference>
<dbReference type="InterPro" id="IPR000719">
    <property type="entry name" value="Prot_kinase_dom"/>
</dbReference>
<dbReference type="InterPro" id="IPR017441">
    <property type="entry name" value="Protein_kinase_ATP_BS"/>
</dbReference>
<dbReference type="GO" id="GO:0005524">
    <property type="term" value="F:ATP binding"/>
    <property type="evidence" value="ECO:0007669"/>
    <property type="project" value="UniProtKB-UniRule"/>
</dbReference>
<organism evidence="9 10">
    <name type="scientific">Klebsormidium nitens</name>
    <name type="common">Green alga</name>
    <name type="synonym">Ulothrix nitens</name>
    <dbReference type="NCBI Taxonomy" id="105231"/>
    <lineage>
        <taxon>Eukaryota</taxon>
        <taxon>Viridiplantae</taxon>
        <taxon>Streptophyta</taxon>
        <taxon>Klebsormidiophyceae</taxon>
        <taxon>Klebsormidiales</taxon>
        <taxon>Klebsormidiaceae</taxon>
        <taxon>Klebsormidium</taxon>
    </lineage>
</organism>
<dbReference type="Pfam" id="PF00069">
    <property type="entry name" value="Pkinase"/>
    <property type="match status" value="1"/>
</dbReference>
<evidence type="ECO:0000256" key="5">
    <source>
        <dbReference type="PROSITE-ProRule" id="PRU10141"/>
    </source>
</evidence>
<dbReference type="EMBL" id="DF237387">
    <property type="protein sequence ID" value="GAQ88551.1"/>
    <property type="molecule type" value="Genomic_DNA"/>
</dbReference>
<sequence>PAYLWGLLLGHNNLSGMVPSTLVKFDKKDILDGNPDLQWPRNNQPLGIIIGAVVAGATLLLLAICLGVLYHRKRRHQMRQAGVALEKIEDAEDGAENLVSSAGTFPSAPTNPAPSAPVLSPHSTTHAQSSRIPKPNPRQPPQRRPTSEPPVLSPQPGSRPQPRQPPKHNSPLPRYQGQYTLTELREGTDDFSDANVVGRGSFGIVYKATLSRGPNRVVAVKRLLQRLGRGDVEERSWRVEVEALEKVRHKNLVPLLGVCVDAGECLLVLEFFPHGSLGGQLHAAREGRGPALTWEERTGVIRDIARGLNYLHNDIQPPMLHRDIKAGNILLAEGPPVRACITDFGLAHLVSGAGGHVTSTMVKGTVPYMAPEYLHGGARFLSPRCDVYSFGVLCLEVLSARPVVRQLESGLVERLSETGEEYARKGRVLELIDPLLGGAYDMAEAQRYIAIALSCLCKDPSRRPSMDQVWWQLSKQAADTSVASTNQGAGSAWDLDGSGSFLSGSYDLGSRQLASTVQVESRFLTPR</sequence>
<dbReference type="SMART" id="SM00220">
    <property type="entry name" value="S_TKc"/>
    <property type="match status" value="1"/>
</dbReference>
<keyword evidence="7" id="KW-0472">Membrane</keyword>
<keyword evidence="2 5" id="KW-0547">Nucleotide-binding</keyword>
<dbReference type="OrthoDB" id="4062651at2759"/>
<dbReference type="Proteomes" id="UP000054558">
    <property type="component" value="Unassembled WGS sequence"/>
</dbReference>
<keyword evidence="3 9" id="KW-0418">Kinase</keyword>
<evidence type="ECO:0000313" key="9">
    <source>
        <dbReference type="EMBL" id="GAQ88551.1"/>
    </source>
</evidence>
<evidence type="ECO:0000256" key="7">
    <source>
        <dbReference type="SAM" id="Phobius"/>
    </source>
</evidence>
<dbReference type="GO" id="GO:0004674">
    <property type="term" value="F:protein serine/threonine kinase activity"/>
    <property type="evidence" value="ECO:0007669"/>
    <property type="project" value="UniProtKB-KW"/>
</dbReference>
<feature type="compositionally biased region" description="Pro residues" evidence="6">
    <location>
        <begin position="134"/>
        <end position="164"/>
    </location>
</feature>
<feature type="compositionally biased region" description="Polar residues" evidence="6">
    <location>
        <begin position="121"/>
        <end position="130"/>
    </location>
</feature>
<dbReference type="AlphaFoldDB" id="A0A1Y1IHK8"/>
<evidence type="ECO:0000259" key="8">
    <source>
        <dbReference type="PROSITE" id="PS50011"/>
    </source>
</evidence>
<feature type="domain" description="Protein kinase" evidence="8">
    <location>
        <begin position="191"/>
        <end position="482"/>
    </location>
</feature>
<accession>A0A1Y1IHK8</accession>
<keyword evidence="4 5" id="KW-0067">ATP-binding</keyword>
<feature type="transmembrane region" description="Helical" evidence="7">
    <location>
        <begin position="46"/>
        <end position="70"/>
    </location>
</feature>
<keyword evidence="7" id="KW-1133">Transmembrane helix</keyword>
<dbReference type="Gene3D" id="1.10.510.10">
    <property type="entry name" value="Transferase(Phosphotransferase) domain 1"/>
    <property type="match status" value="1"/>
</dbReference>
<evidence type="ECO:0000256" key="2">
    <source>
        <dbReference type="ARBA" id="ARBA00022741"/>
    </source>
</evidence>
<dbReference type="PROSITE" id="PS50011">
    <property type="entry name" value="PROTEIN_KINASE_DOM"/>
    <property type="match status" value="1"/>
</dbReference>
<dbReference type="PROSITE" id="PS00107">
    <property type="entry name" value="PROTEIN_KINASE_ATP"/>
    <property type="match status" value="1"/>
</dbReference>
<gene>
    <name evidence="9" type="ORF">KFL_004380120</name>
</gene>
<keyword evidence="10" id="KW-1185">Reference proteome</keyword>
<dbReference type="SUPFAM" id="SSF56112">
    <property type="entry name" value="Protein kinase-like (PK-like)"/>
    <property type="match status" value="1"/>
</dbReference>
<feature type="binding site" evidence="5">
    <location>
        <position position="221"/>
    </location>
    <ligand>
        <name>ATP</name>
        <dbReference type="ChEBI" id="CHEBI:30616"/>
    </ligand>
</feature>
<evidence type="ECO:0000256" key="1">
    <source>
        <dbReference type="ARBA" id="ARBA00022679"/>
    </source>
</evidence>
<dbReference type="InterPro" id="IPR011009">
    <property type="entry name" value="Kinase-like_dom_sf"/>
</dbReference>
<dbReference type="STRING" id="105231.A0A1Y1IHK8"/>
<dbReference type="InterPro" id="IPR051824">
    <property type="entry name" value="LRR_Rcpt-Like_S/T_Kinase"/>
</dbReference>
<dbReference type="PANTHER" id="PTHR48006:SF92">
    <property type="entry name" value="LRR RECEPTOR-LIKE SERINE_THREONINE-PROTEIN KINASE GSO1"/>
    <property type="match status" value="1"/>
</dbReference>
<dbReference type="PANTHER" id="PTHR48006">
    <property type="entry name" value="LEUCINE-RICH REPEAT-CONTAINING PROTEIN DDB_G0281931-RELATED"/>
    <property type="match status" value="1"/>
</dbReference>
<name>A0A1Y1IHK8_KLENI</name>
<proteinExistence type="predicted"/>
<protein>
    <submittedName>
        <fullName evidence="9">Putative serine/Threonine protein kinases</fullName>
    </submittedName>
</protein>
<feature type="non-terminal residue" evidence="9">
    <location>
        <position position="1"/>
    </location>
</feature>
<evidence type="ECO:0000256" key="4">
    <source>
        <dbReference type="ARBA" id="ARBA00022840"/>
    </source>
</evidence>
<keyword evidence="1" id="KW-0808">Transferase</keyword>
<feature type="region of interest" description="Disordered" evidence="6">
    <location>
        <begin position="99"/>
        <end position="175"/>
    </location>
</feature>
<keyword evidence="7" id="KW-0812">Transmembrane</keyword>
<dbReference type="PROSITE" id="PS00108">
    <property type="entry name" value="PROTEIN_KINASE_ST"/>
    <property type="match status" value="1"/>
</dbReference>
<evidence type="ECO:0000256" key="3">
    <source>
        <dbReference type="ARBA" id="ARBA00022777"/>
    </source>
</evidence>
<keyword evidence="9" id="KW-0723">Serine/threonine-protein kinase</keyword>
<dbReference type="Gene3D" id="3.30.200.20">
    <property type="entry name" value="Phosphorylase Kinase, domain 1"/>
    <property type="match status" value="1"/>
</dbReference>
<evidence type="ECO:0000256" key="6">
    <source>
        <dbReference type="SAM" id="MobiDB-lite"/>
    </source>
</evidence>
<dbReference type="InterPro" id="IPR008271">
    <property type="entry name" value="Ser/Thr_kinase_AS"/>
</dbReference>
<dbReference type="OMA" id="YLHNDIQ"/>
<evidence type="ECO:0000313" key="10">
    <source>
        <dbReference type="Proteomes" id="UP000054558"/>
    </source>
</evidence>